<dbReference type="EMBL" id="MT141533">
    <property type="protein sequence ID" value="QJA65153.1"/>
    <property type="molecule type" value="Genomic_DNA"/>
</dbReference>
<dbReference type="AlphaFoldDB" id="A0A6M3KQV5"/>
<gene>
    <name evidence="2" type="ORF">MM415A00216_0044</name>
    <name evidence="1" type="ORF">MM415B00427_0007</name>
</gene>
<name>A0A6M3KQV5_9ZZZZ</name>
<dbReference type="EMBL" id="MT142525">
    <property type="protein sequence ID" value="QJA84200.1"/>
    <property type="molecule type" value="Genomic_DNA"/>
</dbReference>
<sequence length="62" mass="7319">MITHEEKAAIEIMIMERFQEVKEDRLERLIRGGLLRRPDAREALSGFAETVKRTLGMYRKID</sequence>
<evidence type="ECO:0000313" key="1">
    <source>
        <dbReference type="EMBL" id="QJA65153.1"/>
    </source>
</evidence>
<reference evidence="2" key="1">
    <citation type="submission" date="2020-03" db="EMBL/GenBank/DDBJ databases">
        <title>The deep terrestrial virosphere.</title>
        <authorList>
            <person name="Holmfeldt K."/>
            <person name="Nilsson E."/>
            <person name="Simone D."/>
            <person name="Lopez-Fernandez M."/>
            <person name="Wu X."/>
            <person name="de Brujin I."/>
            <person name="Lundin D."/>
            <person name="Andersson A."/>
            <person name="Bertilsson S."/>
            <person name="Dopson M."/>
        </authorList>
    </citation>
    <scope>NUCLEOTIDE SEQUENCE</scope>
    <source>
        <strain evidence="2">MM415A00216</strain>
        <strain evidence="1">MM415B00427</strain>
    </source>
</reference>
<evidence type="ECO:0000313" key="2">
    <source>
        <dbReference type="EMBL" id="QJA84200.1"/>
    </source>
</evidence>
<organism evidence="2">
    <name type="scientific">viral metagenome</name>
    <dbReference type="NCBI Taxonomy" id="1070528"/>
    <lineage>
        <taxon>unclassified sequences</taxon>
        <taxon>metagenomes</taxon>
        <taxon>organismal metagenomes</taxon>
    </lineage>
</organism>
<protein>
    <submittedName>
        <fullName evidence="2">Uncharacterized protein</fullName>
    </submittedName>
</protein>
<proteinExistence type="predicted"/>
<accession>A0A6M3KQV5</accession>